<dbReference type="EMBL" id="LT607752">
    <property type="protein sequence ID" value="SCG51278.1"/>
    <property type="molecule type" value="Genomic_DNA"/>
</dbReference>
<accession>A0A109IMB8</accession>
<organism evidence="1 2">
    <name type="scientific">Micromonospora rifamycinica</name>
    <dbReference type="NCBI Taxonomy" id="291594"/>
    <lineage>
        <taxon>Bacteria</taxon>
        <taxon>Bacillati</taxon>
        <taxon>Actinomycetota</taxon>
        <taxon>Actinomycetes</taxon>
        <taxon>Micromonosporales</taxon>
        <taxon>Micromonosporaceae</taxon>
        <taxon>Micromonospora</taxon>
    </lineage>
</organism>
<dbReference type="RefSeq" id="WP_067305007.1">
    <property type="nucleotide sequence ID" value="NZ_LRMV01000029.1"/>
</dbReference>
<keyword evidence="2" id="KW-1185">Reference proteome</keyword>
<dbReference type="Proteomes" id="UP000198226">
    <property type="component" value="Chromosome I"/>
</dbReference>
<dbReference type="AlphaFoldDB" id="A0A109IMB8"/>
<proteinExistence type="predicted"/>
<gene>
    <name evidence="1" type="ORF">GA0070623_1909</name>
</gene>
<evidence type="ECO:0000313" key="2">
    <source>
        <dbReference type="Proteomes" id="UP000198226"/>
    </source>
</evidence>
<protein>
    <submittedName>
        <fullName evidence="1">Uncharacterized protein</fullName>
    </submittedName>
</protein>
<evidence type="ECO:0000313" key="1">
    <source>
        <dbReference type="EMBL" id="SCG51278.1"/>
    </source>
</evidence>
<reference evidence="2" key="1">
    <citation type="submission" date="2016-06" db="EMBL/GenBank/DDBJ databases">
        <authorList>
            <person name="Varghese N."/>
            <person name="Submissions Spin"/>
        </authorList>
    </citation>
    <scope>NUCLEOTIDE SEQUENCE [LARGE SCALE GENOMIC DNA]</scope>
    <source>
        <strain evidence="2">DSM 44983</strain>
    </source>
</reference>
<name>A0A109IMB8_9ACTN</name>
<sequence>MKDLEQLAVLDPAGGHEPTPAEWARANALVDRIVEGGTTAHTTPARRPTTRRWAVGLVAAGAAAVVGAVTLPSLLPGSMDRALASWTPVPGSLTGEQVMPQARRCAESGVGSDPSAPVSPSDVLLAEQRGVATLLIQRRGAGVIECMSVDGDRPAAMALTDGPLPPPAAGTVNVETRSSVGDGDDQYSNVVGLVGPSVTGVDLVLADGRTVRTSTRGGWWAAWWPGPEGGEIGSITVLVHHTAGTSTHRIEDL</sequence>
<dbReference type="OrthoDB" id="3290784at2"/>